<dbReference type="SUPFAM" id="SSF81698">
    <property type="entry name" value="FF domain"/>
    <property type="match status" value="2"/>
</dbReference>
<dbReference type="RefSeq" id="XP_004830299.1">
    <property type="nucleotide sequence ID" value="XM_004830242.1"/>
</dbReference>
<dbReference type="GO" id="GO:0071004">
    <property type="term" value="C:U2-type prespliceosome"/>
    <property type="evidence" value="ECO:0007669"/>
    <property type="project" value="TreeGrafter"/>
</dbReference>
<dbReference type="Pfam" id="PF00397">
    <property type="entry name" value="WW"/>
    <property type="match status" value="2"/>
</dbReference>
<sequence length="535" mass="63319">MRMMNNQSGVWTEHFSKDGRRYYYNQQTKKSQWEKPDELKTEQELEIEVKTHWKPYSSADGKVFYYNTETHESVWEVPEQVKNLLAEKGSSTGNVQENLKGAFMSWLEKFNFTQKTTWEAAVKLLEADERWPMFSTLTRGEKKQLFSEFSSQIHRRKQEEMRKKKAMVHEIIFKELSEWPELSYHTTYVDFAKNFNKREWWEWADEKTRDSIFQDYIEREEKELKKKAKEKKVKSMDKLLDILHLRYKNELLTWDTVKVEYANFEGLHEIDILNCHKYVFRETYHEKYADAEKRTYRLQRKIRERFITFLEECVKKGEIDKNTEFPEFIKKHATEAIYVDLVGQPGSTPLDLFMEVKLALMLGKTKILAVLWTVCLVRLSHGKYSQKKWEHNDEERLRAILKELKNAPKSNESKEVSTETLQDTSRDNVANLNQSDSQQDLKSEVYTSIFNVEEANEDAVKVLKLLTRDGAVAKRVKYDGKDIWSARAIMGSPCSLAVLYMDGDKPVFAVINTKGFFSGESTIYKYYDGNQWKAK</sequence>
<dbReference type="Proteomes" id="UP000031512">
    <property type="component" value="Chromosome 3"/>
</dbReference>
<dbReference type="VEuPathDB" id="PiroplasmaDB:BEWA_000380"/>
<dbReference type="Gene3D" id="1.10.10.440">
    <property type="entry name" value="FF domain"/>
    <property type="match status" value="1"/>
</dbReference>
<dbReference type="OrthoDB" id="187617at2759"/>
<dbReference type="PROSITE" id="PS01159">
    <property type="entry name" value="WW_DOMAIN_1"/>
    <property type="match status" value="1"/>
</dbReference>
<feature type="domain" description="WW" evidence="2">
    <location>
        <begin position="47"/>
        <end position="80"/>
    </location>
</feature>
<dbReference type="eggNOG" id="KOG0152">
    <property type="taxonomic scope" value="Eukaryota"/>
</dbReference>
<dbReference type="AlphaFoldDB" id="L0AZD9"/>
<dbReference type="SUPFAM" id="SSF51045">
    <property type="entry name" value="WW domain"/>
    <property type="match status" value="2"/>
</dbReference>
<dbReference type="GO" id="GO:0045292">
    <property type="term" value="P:mRNA cis splicing, via spliceosome"/>
    <property type="evidence" value="ECO:0007669"/>
    <property type="project" value="InterPro"/>
</dbReference>
<protein>
    <recommendedName>
        <fullName evidence="2">WW domain-containing protein</fullName>
    </recommendedName>
</protein>
<dbReference type="EMBL" id="CP001670">
    <property type="protein sequence ID" value="AFZ80633.1"/>
    <property type="molecule type" value="Genomic_DNA"/>
</dbReference>
<dbReference type="InterPro" id="IPR001202">
    <property type="entry name" value="WW_dom"/>
</dbReference>
<evidence type="ECO:0000313" key="4">
    <source>
        <dbReference type="Proteomes" id="UP000031512"/>
    </source>
</evidence>
<gene>
    <name evidence="3" type="ORF">BEWA_000380</name>
</gene>
<dbReference type="STRING" id="1537102.L0AZD9"/>
<dbReference type="Gene3D" id="2.20.70.10">
    <property type="match status" value="2"/>
</dbReference>
<proteinExistence type="predicted"/>
<keyword evidence="4" id="KW-1185">Reference proteome</keyword>
<organism evidence="3 4">
    <name type="scientific">Theileria equi strain WA</name>
    <dbReference type="NCBI Taxonomy" id="1537102"/>
    <lineage>
        <taxon>Eukaryota</taxon>
        <taxon>Sar</taxon>
        <taxon>Alveolata</taxon>
        <taxon>Apicomplexa</taxon>
        <taxon>Aconoidasida</taxon>
        <taxon>Piroplasmida</taxon>
        <taxon>Theileriidae</taxon>
        <taxon>Theileria</taxon>
    </lineage>
</organism>
<accession>L0AZD9</accession>
<name>L0AZD9_THEEQ</name>
<dbReference type="GeneID" id="15804727"/>
<feature type="compositionally biased region" description="Polar residues" evidence="1">
    <location>
        <begin position="418"/>
        <end position="437"/>
    </location>
</feature>
<dbReference type="InterPro" id="IPR039726">
    <property type="entry name" value="Prp40-like"/>
</dbReference>
<evidence type="ECO:0000313" key="3">
    <source>
        <dbReference type="EMBL" id="AFZ80633.1"/>
    </source>
</evidence>
<reference evidence="3 4" key="1">
    <citation type="journal article" date="2012" name="BMC Genomics">
        <title>Comparative genomic analysis and phylogenetic position of Theileria equi.</title>
        <authorList>
            <person name="Kappmeyer L.S."/>
            <person name="Thiagarajan M."/>
            <person name="Herndon D.R."/>
            <person name="Ramsay J.D."/>
            <person name="Caler E."/>
            <person name="Djikeng A."/>
            <person name="Gillespie J.J."/>
            <person name="Lau A.O."/>
            <person name="Roalson E.H."/>
            <person name="Silva J.C."/>
            <person name="Silva M.G."/>
            <person name="Suarez C.E."/>
            <person name="Ueti M.W."/>
            <person name="Nene V.M."/>
            <person name="Mealey R.H."/>
            <person name="Knowles D.P."/>
            <person name="Brayton K.A."/>
        </authorList>
    </citation>
    <scope>NUCLEOTIDE SEQUENCE [LARGE SCALE GENOMIC DNA]</scope>
    <source>
        <strain evidence="3 4">WA</strain>
    </source>
</reference>
<feature type="region of interest" description="Disordered" evidence="1">
    <location>
        <begin position="408"/>
        <end position="437"/>
    </location>
</feature>
<dbReference type="GO" id="GO:0005685">
    <property type="term" value="C:U1 snRNP"/>
    <property type="evidence" value="ECO:0007669"/>
    <property type="project" value="TreeGrafter"/>
</dbReference>
<feature type="domain" description="WW" evidence="2">
    <location>
        <begin position="11"/>
        <end position="38"/>
    </location>
</feature>
<dbReference type="InterPro" id="IPR002713">
    <property type="entry name" value="FF_domain"/>
</dbReference>
<dbReference type="PANTHER" id="PTHR11864:SF0">
    <property type="entry name" value="PRP40 PRE-MRNA PROCESSING FACTOR 40 HOMOLOG A (YEAST)"/>
    <property type="match status" value="1"/>
</dbReference>
<evidence type="ECO:0000259" key="2">
    <source>
        <dbReference type="PROSITE" id="PS50020"/>
    </source>
</evidence>
<dbReference type="InterPro" id="IPR036020">
    <property type="entry name" value="WW_dom_sf"/>
</dbReference>
<dbReference type="CDD" id="cd00201">
    <property type="entry name" value="WW"/>
    <property type="match status" value="2"/>
</dbReference>
<dbReference type="Pfam" id="PF01846">
    <property type="entry name" value="FF"/>
    <property type="match status" value="2"/>
</dbReference>
<evidence type="ECO:0000256" key="1">
    <source>
        <dbReference type="SAM" id="MobiDB-lite"/>
    </source>
</evidence>
<dbReference type="InterPro" id="IPR036517">
    <property type="entry name" value="FF_domain_sf"/>
</dbReference>
<dbReference type="PROSITE" id="PS50020">
    <property type="entry name" value="WW_DOMAIN_2"/>
    <property type="match status" value="2"/>
</dbReference>
<feature type="compositionally biased region" description="Basic and acidic residues" evidence="1">
    <location>
        <begin position="408"/>
        <end position="417"/>
    </location>
</feature>
<dbReference type="PANTHER" id="PTHR11864">
    <property type="entry name" value="PRE-MRNA-PROCESSING PROTEIN PRP40"/>
    <property type="match status" value="1"/>
</dbReference>
<dbReference type="SMART" id="SM00456">
    <property type="entry name" value="WW"/>
    <property type="match status" value="2"/>
</dbReference>
<dbReference type="KEGG" id="beq:BEWA_000380"/>
<dbReference type="GO" id="GO:0003723">
    <property type="term" value="F:RNA binding"/>
    <property type="evidence" value="ECO:0007669"/>
    <property type="project" value="TreeGrafter"/>
</dbReference>